<organism evidence="3">
    <name type="scientific">Onchocerca flexuosa</name>
    <dbReference type="NCBI Taxonomy" id="387005"/>
    <lineage>
        <taxon>Eukaryota</taxon>
        <taxon>Metazoa</taxon>
        <taxon>Ecdysozoa</taxon>
        <taxon>Nematoda</taxon>
        <taxon>Chromadorea</taxon>
        <taxon>Rhabditida</taxon>
        <taxon>Spirurina</taxon>
        <taxon>Spiruromorpha</taxon>
        <taxon>Filarioidea</taxon>
        <taxon>Onchocercidae</taxon>
        <taxon>Onchocerca</taxon>
    </lineage>
</organism>
<reference evidence="3" key="1">
    <citation type="submission" date="2016-06" db="UniProtKB">
        <authorList>
            <consortium name="WormBaseParasite"/>
        </authorList>
    </citation>
    <scope>IDENTIFICATION</scope>
</reference>
<evidence type="ECO:0000313" key="3">
    <source>
        <dbReference type="WBParaSite" id="OFLC_0001082001-mRNA-1"/>
    </source>
</evidence>
<sequence length="257" mass="29239">MDDNLADYRRFCANRLKRLERCKKTKSFCNLDDEVPYPVTNTDSDLMLREPEIFALHGGCTFSRCSENVMFSSAKSERMPFCSRTSTYCSGSNVPLVTDTPRFGSTGISPMNIMSSMAETNPKNLPMAANSWLEKNQKSISINGDINNRHLSPFSYSAPYSSSTIASSSIASQPSILSTKNPESEMRTMITTVNNSNDYGDSNRRAQRNFDLLREKMVKFIMPHNFKYLLNFLVPTRIRMTDCRNFTRFINLENISL</sequence>
<dbReference type="EMBL" id="UZAJ01014871">
    <property type="protein sequence ID" value="VDO71589.1"/>
    <property type="molecule type" value="Genomic_DNA"/>
</dbReference>
<evidence type="ECO:0000313" key="2">
    <source>
        <dbReference type="Proteomes" id="UP000267606"/>
    </source>
</evidence>
<dbReference type="WBParaSite" id="OFLC_0001082001-mRNA-1">
    <property type="protein sequence ID" value="OFLC_0001082001-mRNA-1"/>
    <property type="gene ID" value="OFLC_0001082001"/>
</dbReference>
<dbReference type="Proteomes" id="UP000267606">
    <property type="component" value="Unassembled WGS sequence"/>
</dbReference>
<name>A0A183HTK8_9BILA</name>
<proteinExistence type="predicted"/>
<accession>A0A183HTK8</accession>
<gene>
    <name evidence="1" type="ORF">OFLC_LOCUS10820</name>
</gene>
<evidence type="ECO:0000313" key="1">
    <source>
        <dbReference type="EMBL" id="VDO71589.1"/>
    </source>
</evidence>
<keyword evidence="2" id="KW-1185">Reference proteome</keyword>
<dbReference type="AlphaFoldDB" id="A0A183HTK8"/>
<reference evidence="1 2" key="2">
    <citation type="submission" date="2018-11" db="EMBL/GenBank/DDBJ databases">
        <authorList>
            <consortium name="Pathogen Informatics"/>
        </authorList>
    </citation>
    <scope>NUCLEOTIDE SEQUENCE [LARGE SCALE GENOMIC DNA]</scope>
</reference>
<protein>
    <submittedName>
        <fullName evidence="3">BESS domain-containing protein</fullName>
    </submittedName>
</protein>